<gene>
    <name evidence="14" type="ORF">I8J29_19230</name>
</gene>
<name>A0ABS3WDF2_9BACL</name>
<dbReference type="InterPro" id="IPR008334">
    <property type="entry name" value="5'-Nucleotdase_C"/>
</dbReference>
<evidence type="ECO:0000313" key="15">
    <source>
        <dbReference type="Proteomes" id="UP000670947"/>
    </source>
</evidence>
<dbReference type="Gene3D" id="3.90.780.10">
    <property type="entry name" value="5'-Nucleotidase, C-terminal domain"/>
    <property type="match status" value="1"/>
</dbReference>
<sequence length="531" mass="58764">MEDHECEVILLETSDLHGVVLPRSYADGSEIGYGLARIAAIVREIRRNDPYTLLIDNGDCLQGTPMTYYHAKVDNTAPNPVIACMNALGYDAAVLGNHEFNYGLPYLRSAVGASEFPWLSANTIDAETGAPLFGKPYMIRELPNGLRIGVLGLTTAHIPNWEQPQHIEGVRFGDVAEAARQWVNRLRQEERVEVVILSYHGGLERDPITGDPTEPLTGENVGYKICEQVGGIDVLLTGHQHRAIADCAINGVCVVQPANEGRFLAKVTLQLAKGEGGWSVKGSRSELISAVNFRPDEAIMRCVEEVEAATQAWLDQPVGLVEGDMTLTSHADARLREHPLIEFIHRVQMEVSGADISATALFDDQSKGFSQCVTMRDILSHYVYPNTLKVLRISGGDLRAALEKSAEYFALDAGGEIVVNPSFLTPKPQHYNYDMWEGIHYTLDISQPAGRRVTKLERNGQSVDEDERFEVVMNNYRAGGGGNFTMFRHKPVVKDIPTDMIELLADYIRNGGRLVAMANRNWSIINGERHK</sequence>
<proteinExistence type="inferred from homology"/>
<evidence type="ECO:0000256" key="6">
    <source>
        <dbReference type="ARBA" id="ARBA00022723"/>
    </source>
</evidence>
<comment type="subcellular location">
    <subcellularLocation>
        <location evidence="4">Cell envelope</location>
    </subcellularLocation>
</comment>
<feature type="domain" description="Calcineurin-like phosphoesterase" evidence="12">
    <location>
        <begin position="13"/>
        <end position="242"/>
    </location>
</feature>
<keyword evidence="7" id="KW-0732">Signal</keyword>
<comment type="catalytic activity">
    <reaction evidence="1">
        <text>a ribonucleoside 3'-phosphate + H2O = a ribonucleoside + phosphate</text>
        <dbReference type="Rhea" id="RHEA:10144"/>
        <dbReference type="ChEBI" id="CHEBI:13197"/>
        <dbReference type="ChEBI" id="CHEBI:15377"/>
        <dbReference type="ChEBI" id="CHEBI:18254"/>
        <dbReference type="ChEBI" id="CHEBI:43474"/>
        <dbReference type="EC" id="3.1.3.6"/>
    </reaction>
</comment>
<accession>A0ABS3WDF2</accession>
<keyword evidence="8 11" id="KW-0547">Nucleotide-binding</keyword>
<dbReference type="InterPro" id="IPR036907">
    <property type="entry name" value="5'-Nucleotdase_C_sf"/>
</dbReference>
<dbReference type="Pfam" id="PF00149">
    <property type="entry name" value="Metallophos"/>
    <property type="match status" value="1"/>
</dbReference>
<evidence type="ECO:0000259" key="12">
    <source>
        <dbReference type="Pfam" id="PF00149"/>
    </source>
</evidence>
<evidence type="ECO:0000313" key="14">
    <source>
        <dbReference type="EMBL" id="MBO7746348.1"/>
    </source>
</evidence>
<dbReference type="PANTHER" id="PTHR11575">
    <property type="entry name" value="5'-NUCLEOTIDASE-RELATED"/>
    <property type="match status" value="1"/>
</dbReference>
<evidence type="ECO:0000256" key="8">
    <source>
        <dbReference type="ARBA" id="ARBA00022741"/>
    </source>
</evidence>
<evidence type="ECO:0000256" key="5">
    <source>
        <dbReference type="ARBA" id="ARBA00006654"/>
    </source>
</evidence>
<evidence type="ECO:0000256" key="2">
    <source>
        <dbReference type="ARBA" id="ARBA00001730"/>
    </source>
</evidence>
<dbReference type="SUPFAM" id="SSF55816">
    <property type="entry name" value="5'-nucleotidase (syn. UDP-sugar hydrolase), C-terminal domain"/>
    <property type="match status" value="1"/>
</dbReference>
<protein>
    <submittedName>
        <fullName evidence="14">Bifunctional metallophosphatase/5'-nucleotidase</fullName>
    </submittedName>
</protein>
<dbReference type="Gene3D" id="3.60.21.10">
    <property type="match status" value="1"/>
</dbReference>
<evidence type="ECO:0000259" key="13">
    <source>
        <dbReference type="Pfam" id="PF02872"/>
    </source>
</evidence>
<comment type="catalytic activity">
    <reaction evidence="2">
        <text>a nucleoside 2',3'-cyclic phosphate + H2O = a nucleoside 3'-phosphate + H(+)</text>
        <dbReference type="Rhea" id="RHEA:19621"/>
        <dbReference type="ChEBI" id="CHEBI:15377"/>
        <dbReference type="ChEBI" id="CHEBI:15378"/>
        <dbReference type="ChEBI" id="CHEBI:66949"/>
        <dbReference type="ChEBI" id="CHEBI:66954"/>
        <dbReference type="EC" id="3.1.4.16"/>
    </reaction>
</comment>
<evidence type="ECO:0000256" key="4">
    <source>
        <dbReference type="ARBA" id="ARBA00004196"/>
    </source>
</evidence>
<dbReference type="InterPro" id="IPR041827">
    <property type="entry name" value="CpdB_N"/>
</dbReference>
<dbReference type="InterPro" id="IPR004843">
    <property type="entry name" value="Calcineurin-like_PHP"/>
</dbReference>
<comment type="similarity">
    <text evidence="5 11">Belongs to the 5'-nucleotidase family.</text>
</comment>
<keyword evidence="15" id="KW-1185">Reference proteome</keyword>
<dbReference type="CDD" id="cd07410">
    <property type="entry name" value="MPP_CpdB_N"/>
    <property type="match status" value="1"/>
</dbReference>
<reference evidence="14 15" key="1">
    <citation type="submission" date="2021-03" db="EMBL/GenBank/DDBJ databases">
        <title>Paenibacillus artemisicola MWE-103 whole genome sequence.</title>
        <authorList>
            <person name="Ham Y.J."/>
        </authorList>
    </citation>
    <scope>NUCLEOTIDE SEQUENCE [LARGE SCALE GENOMIC DNA]</scope>
    <source>
        <strain evidence="14 15">MWE-103</strain>
    </source>
</reference>
<dbReference type="PANTHER" id="PTHR11575:SF6">
    <property type="entry name" value="2',3'-CYCLIC-NUCLEOTIDE 2'-PHOSPHODIESTERASE_3'-NUCLEOTIDASE"/>
    <property type="match status" value="1"/>
</dbReference>
<keyword evidence="9 11" id="KW-0378">Hydrolase</keyword>
<dbReference type="InterPro" id="IPR006179">
    <property type="entry name" value="5_nucleotidase/apyrase"/>
</dbReference>
<dbReference type="InterPro" id="IPR029052">
    <property type="entry name" value="Metallo-depent_PP-like"/>
</dbReference>
<dbReference type="Proteomes" id="UP000670947">
    <property type="component" value="Unassembled WGS sequence"/>
</dbReference>
<feature type="domain" description="5'-Nucleotidase C-terminal" evidence="13">
    <location>
        <begin position="331"/>
        <end position="488"/>
    </location>
</feature>
<keyword evidence="6" id="KW-0479">Metal-binding</keyword>
<keyword evidence="10" id="KW-0511">Multifunctional enzyme</keyword>
<dbReference type="EMBL" id="JAGGDJ010000017">
    <property type="protein sequence ID" value="MBO7746348.1"/>
    <property type="molecule type" value="Genomic_DNA"/>
</dbReference>
<dbReference type="InterPro" id="IPR006146">
    <property type="entry name" value="5'-Nucleotdase_CS"/>
</dbReference>
<dbReference type="SUPFAM" id="SSF56300">
    <property type="entry name" value="Metallo-dependent phosphatases"/>
    <property type="match status" value="1"/>
</dbReference>
<comment type="cofactor">
    <cofactor evidence="3">
        <name>a divalent metal cation</name>
        <dbReference type="ChEBI" id="CHEBI:60240"/>
    </cofactor>
</comment>
<evidence type="ECO:0000256" key="3">
    <source>
        <dbReference type="ARBA" id="ARBA00001968"/>
    </source>
</evidence>
<dbReference type="PROSITE" id="PS00786">
    <property type="entry name" value="5_NUCLEOTIDASE_2"/>
    <property type="match status" value="1"/>
</dbReference>
<evidence type="ECO:0000256" key="9">
    <source>
        <dbReference type="ARBA" id="ARBA00022801"/>
    </source>
</evidence>
<dbReference type="RefSeq" id="WP_208849132.1">
    <property type="nucleotide sequence ID" value="NZ_JAGGDJ010000017.1"/>
</dbReference>
<evidence type="ECO:0000256" key="7">
    <source>
        <dbReference type="ARBA" id="ARBA00022729"/>
    </source>
</evidence>
<organism evidence="14 15">
    <name type="scientific">Paenibacillus artemisiicola</name>
    <dbReference type="NCBI Taxonomy" id="1172618"/>
    <lineage>
        <taxon>Bacteria</taxon>
        <taxon>Bacillati</taxon>
        <taxon>Bacillota</taxon>
        <taxon>Bacilli</taxon>
        <taxon>Bacillales</taxon>
        <taxon>Paenibacillaceae</taxon>
        <taxon>Paenibacillus</taxon>
    </lineage>
</organism>
<comment type="caution">
    <text evidence="14">The sequence shown here is derived from an EMBL/GenBank/DDBJ whole genome shotgun (WGS) entry which is preliminary data.</text>
</comment>
<evidence type="ECO:0000256" key="1">
    <source>
        <dbReference type="ARBA" id="ARBA00000527"/>
    </source>
</evidence>
<dbReference type="Pfam" id="PF02872">
    <property type="entry name" value="5_nucleotid_C"/>
    <property type="match status" value="1"/>
</dbReference>
<evidence type="ECO:0000256" key="10">
    <source>
        <dbReference type="ARBA" id="ARBA00023268"/>
    </source>
</evidence>
<evidence type="ECO:0000256" key="11">
    <source>
        <dbReference type="RuleBase" id="RU362119"/>
    </source>
</evidence>
<dbReference type="PRINTS" id="PR01607">
    <property type="entry name" value="APYRASEFAMLY"/>
</dbReference>